<protein>
    <submittedName>
        <fullName evidence="1">Uncharacterized protein</fullName>
    </submittedName>
</protein>
<evidence type="ECO:0000313" key="1">
    <source>
        <dbReference type="EMBL" id="BET38549.1"/>
    </source>
</evidence>
<reference evidence="2" key="1">
    <citation type="journal article" date="2024" name="FEMS Microbiol. Lett.">
        <title>Genomic insights into Spiroplasma endosymbionts that induce male-killing and protective phenotypes in the pea aphid.</title>
        <authorList>
            <person name="Arai H."/>
            <person name="Legeai F."/>
            <person name="Kageyama D."/>
            <person name="Sugio A."/>
            <person name="Simon J.C."/>
        </authorList>
    </citation>
    <scope>NUCLEOTIDE SEQUENCE [LARGE SCALE GENOMIC DNA]</scope>
    <source>
        <strain evidence="2">sAp269</strain>
    </source>
</reference>
<name>A0ABN7BUF0_9MOLU</name>
<proteinExistence type="predicted"/>
<sequence length="68" mass="7939">MNNYLLSIDPSIKNTGFNLWKPCCKHNKSWNEECIFLIDKECEITSAIPVLILKTYSVNKFFKSQLII</sequence>
<organism evidence="1 2">
    <name type="scientific">Spiroplasma ixodetis</name>
    <dbReference type="NCBI Taxonomy" id="2141"/>
    <lineage>
        <taxon>Bacteria</taxon>
        <taxon>Bacillati</taxon>
        <taxon>Mycoplasmatota</taxon>
        <taxon>Mollicutes</taxon>
        <taxon>Entomoplasmatales</taxon>
        <taxon>Spiroplasmataceae</taxon>
        <taxon>Spiroplasma</taxon>
    </lineage>
</organism>
<accession>A0ABN7BUF0</accession>
<evidence type="ECO:0000313" key="2">
    <source>
        <dbReference type="Proteomes" id="UP001473424"/>
    </source>
</evidence>
<keyword evidence="2" id="KW-1185">Reference proteome</keyword>
<gene>
    <name evidence="1" type="ORF">SAP269_11380</name>
</gene>
<dbReference type="EMBL" id="AP028955">
    <property type="protein sequence ID" value="BET38549.1"/>
    <property type="molecule type" value="Genomic_DNA"/>
</dbReference>
<dbReference type="Proteomes" id="UP001473424">
    <property type="component" value="Chromosome"/>
</dbReference>